<reference evidence="2 3" key="1">
    <citation type="journal article" date="2013" name="PLoS Genet.">
        <title>Comparative genome structure, secondary metabolite, and effector coding capacity across Cochliobolus pathogens.</title>
        <authorList>
            <person name="Condon B.J."/>
            <person name="Leng Y."/>
            <person name="Wu D."/>
            <person name="Bushley K.E."/>
            <person name="Ohm R.A."/>
            <person name="Otillar R."/>
            <person name="Martin J."/>
            <person name="Schackwitz W."/>
            <person name="Grimwood J."/>
            <person name="MohdZainudin N."/>
            <person name="Xue C."/>
            <person name="Wang R."/>
            <person name="Manning V.A."/>
            <person name="Dhillon B."/>
            <person name="Tu Z.J."/>
            <person name="Steffenson B.J."/>
            <person name="Salamov A."/>
            <person name="Sun H."/>
            <person name="Lowry S."/>
            <person name="LaButti K."/>
            <person name="Han J."/>
            <person name="Copeland A."/>
            <person name="Lindquist E."/>
            <person name="Barry K."/>
            <person name="Schmutz J."/>
            <person name="Baker S.E."/>
            <person name="Ciuffetti L.M."/>
            <person name="Grigoriev I.V."/>
            <person name="Zhong S."/>
            <person name="Turgeon B.G."/>
        </authorList>
    </citation>
    <scope>NUCLEOTIDE SEQUENCE [LARGE SCALE GENOMIC DNA]</scope>
    <source>
        <strain evidence="2 3">FI3</strain>
    </source>
</reference>
<accession>W7E9Q2</accession>
<name>W7E9Q2_BIPV3</name>
<keyword evidence="3" id="KW-1185">Reference proteome</keyword>
<dbReference type="EMBL" id="KI968887">
    <property type="protein sequence ID" value="EUN20807.1"/>
    <property type="molecule type" value="Genomic_DNA"/>
</dbReference>
<sequence length="517" mass="58390">MALNIIEKRIAYYGADDLIAALPTHKSMKWIRHPAATPSNALVIGTYDGRDILAFMKSFGGSPRRVQYCFKPANRRLNASTAQPLTLDEVVKLPLNAPFRYSADASELGKSDFGIVIQWYFMGIIEPEVDFIEYCPRLYKALQRIDAKKRAEKESETPEPEESRGAQDQRSSHRDHLGIETRLTRQVVTLVKSPVRSPLVSASDDEYSDLGKLHSYLDLYGALYLLKNLPGPDEVQFVNQDFLPNAQPRKLFMGHHKEHGNDIYAYMRKSRKYHEIKFYTEDTRAPSKTAISSEDVAKQSILHPFNKTYPKGTHSIGQDEKARLTLMVKWYFIAARIAKDCVLRETKAYPERLLSALEYVAKRMGAASVRPPLAGYERQMEPETRSEEASPTIDESHIQFTLAKVTPNPLSSPITSRSAPPHPSTAHVEQLNNLSNAVDAPKMRGTKRTAEDAEFEDLAEIVSQALTADRGLTDQISAIDKRIELLQTQRTVLVEKKRDVKREFTRQTLAVASRTDG</sequence>
<gene>
    <name evidence="2" type="ORF">COCVIDRAFT_115618</name>
</gene>
<proteinExistence type="predicted"/>
<dbReference type="GeneID" id="26250782"/>
<organism evidence="2 3">
    <name type="scientific">Bipolaris victoriae (strain FI3)</name>
    <name type="common">Victoria blight of oats agent</name>
    <name type="synonym">Cochliobolus victoriae</name>
    <dbReference type="NCBI Taxonomy" id="930091"/>
    <lineage>
        <taxon>Eukaryota</taxon>
        <taxon>Fungi</taxon>
        <taxon>Dikarya</taxon>
        <taxon>Ascomycota</taxon>
        <taxon>Pezizomycotina</taxon>
        <taxon>Dothideomycetes</taxon>
        <taxon>Pleosporomycetidae</taxon>
        <taxon>Pleosporales</taxon>
        <taxon>Pleosporineae</taxon>
        <taxon>Pleosporaceae</taxon>
        <taxon>Bipolaris</taxon>
    </lineage>
</organism>
<dbReference type="RefSeq" id="XP_014550381.1">
    <property type="nucleotide sequence ID" value="XM_014694895.1"/>
</dbReference>
<evidence type="ECO:0000256" key="1">
    <source>
        <dbReference type="SAM" id="MobiDB-lite"/>
    </source>
</evidence>
<dbReference type="HOGENOM" id="CLU_035067_0_0_1"/>
<evidence type="ECO:0000313" key="2">
    <source>
        <dbReference type="EMBL" id="EUN20807.1"/>
    </source>
</evidence>
<dbReference type="OrthoDB" id="3776883at2759"/>
<dbReference type="AlphaFoldDB" id="W7E9Q2"/>
<evidence type="ECO:0000313" key="3">
    <source>
        <dbReference type="Proteomes" id="UP000054337"/>
    </source>
</evidence>
<dbReference type="Proteomes" id="UP000054337">
    <property type="component" value="Unassembled WGS sequence"/>
</dbReference>
<protein>
    <submittedName>
        <fullName evidence="2">Uncharacterized protein</fullName>
    </submittedName>
</protein>
<feature type="region of interest" description="Disordered" evidence="1">
    <location>
        <begin position="149"/>
        <end position="178"/>
    </location>
</feature>